<proteinExistence type="predicted"/>
<evidence type="ECO:0000313" key="2">
    <source>
        <dbReference type="Proteomes" id="UP000682782"/>
    </source>
</evidence>
<accession>A0AC61MWE2</accession>
<name>A0AC61MWE2_9FIRM</name>
<sequence length="339" mass="36793">MRTAIYGAGSLGTVMGAYLTREGVPVDLINRNHAHVDALNRSGAHITGTVDITVPVNALLPEDMTGKYDIIFLMTKQLNNHETVAFLKNYLAEDGVIVTMQNGIPEDSIAEIIGPEHTIGVTVEWGATMTTPGSSRLTSDPESLSFHMGSMPGIPDNKLEQVKAVLEKMCPVVIENNLPGARWSKLLINATFSGLGTVMGGTFGDVAKDPEARNLAASCMKEVIDVGRAAGITFAPVQGKDLVSLFYWSNPFKKMLAKLIMPIAMKKHAAIEPSMLQDLKKHKPCEIDAINGVVCEKGSLEGIPTPLNDRIVKIIHEIQEGKRKPSRENLKELEMCPNL</sequence>
<dbReference type="Proteomes" id="UP000682782">
    <property type="component" value="Chromosome"/>
</dbReference>
<keyword evidence="2" id="KW-1185">Reference proteome</keyword>
<protein>
    <submittedName>
        <fullName evidence="1">2-dehydropantoate 2-reductase</fullName>
    </submittedName>
</protein>
<dbReference type="EMBL" id="CP068393">
    <property type="protein sequence ID" value="QUC66842.1"/>
    <property type="molecule type" value="Genomic_DNA"/>
</dbReference>
<reference evidence="1" key="1">
    <citation type="submission" date="2021-01" db="EMBL/GenBank/DDBJ databases">
        <title>Complete genome sequence of Clostridiales bacterium R-7.</title>
        <authorList>
            <person name="Mahoney-Kurpe S.C."/>
            <person name="Palevich N."/>
            <person name="Koike S."/>
            <person name="Moon C.D."/>
            <person name="Attwood G.T."/>
        </authorList>
    </citation>
    <scope>NUCLEOTIDE SEQUENCE</scope>
    <source>
        <strain evidence="1">R-7</strain>
    </source>
</reference>
<evidence type="ECO:0000313" key="1">
    <source>
        <dbReference type="EMBL" id="QUC66842.1"/>
    </source>
</evidence>
<organism evidence="1 2">
    <name type="scientific">Aristaeella hokkaidonensis</name>
    <dbReference type="NCBI Taxonomy" id="3046382"/>
    <lineage>
        <taxon>Bacteria</taxon>
        <taxon>Bacillati</taxon>
        <taxon>Bacillota</taxon>
        <taxon>Clostridia</taxon>
        <taxon>Eubacteriales</taxon>
        <taxon>Aristaeellaceae</taxon>
        <taxon>Aristaeella</taxon>
    </lineage>
</organism>
<gene>
    <name evidence="1" type="ORF">JYE49_13500</name>
</gene>